<proteinExistence type="predicted"/>
<organism evidence="1 2">
    <name type="scientific">Saccharothrix espanaensis (strain ATCC 51144 / DSM 44229 / JCM 9112 / NBRC 15066 / NRRL 15764)</name>
    <dbReference type="NCBI Taxonomy" id="1179773"/>
    <lineage>
        <taxon>Bacteria</taxon>
        <taxon>Bacillati</taxon>
        <taxon>Actinomycetota</taxon>
        <taxon>Actinomycetes</taxon>
        <taxon>Pseudonocardiales</taxon>
        <taxon>Pseudonocardiaceae</taxon>
        <taxon>Saccharothrix</taxon>
    </lineage>
</organism>
<protein>
    <submittedName>
        <fullName evidence="1">Putative membrane protein</fullName>
    </submittedName>
</protein>
<keyword evidence="2" id="KW-1185">Reference proteome</keyword>
<dbReference type="HOGENOM" id="CLU_2773416_0_0_11"/>
<dbReference type="STRING" id="1179773.BN6_13700"/>
<reference evidence="1 2" key="1">
    <citation type="journal article" date="2012" name="BMC Genomics">
        <title>Complete genome sequence of Saccharothrix espanaensis DSM 44229T and comparison to the other completely sequenced Pseudonocardiaceae.</title>
        <authorList>
            <person name="Strobel T."/>
            <person name="Al-Dilaimi A."/>
            <person name="Blom J."/>
            <person name="Gessner A."/>
            <person name="Kalinowski J."/>
            <person name="Luzhetska M."/>
            <person name="Puhler A."/>
            <person name="Szczepanowski R."/>
            <person name="Bechthold A."/>
            <person name="Ruckert C."/>
        </authorList>
    </citation>
    <scope>NUCLEOTIDE SEQUENCE [LARGE SCALE GENOMIC DNA]</scope>
    <source>
        <strain evidence="2">ATCC 51144 / DSM 44229 / JCM 9112 / NBRC 15066 / NRRL 15764</strain>
    </source>
</reference>
<gene>
    <name evidence="1" type="ordered locus">BN6_13700</name>
</gene>
<evidence type="ECO:0000313" key="1">
    <source>
        <dbReference type="EMBL" id="CCH28696.1"/>
    </source>
</evidence>
<dbReference type="KEGG" id="sesp:BN6_13700"/>
<dbReference type="Proteomes" id="UP000006281">
    <property type="component" value="Chromosome"/>
</dbReference>
<dbReference type="AlphaFoldDB" id="K0JS85"/>
<accession>K0JS85</accession>
<dbReference type="PATRIC" id="fig|1179773.3.peg.1379"/>
<evidence type="ECO:0000313" key="2">
    <source>
        <dbReference type="Proteomes" id="UP000006281"/>
    </source>
</evidence>
<sequence length="69" mass="7764">MTRVSVRGGRSSSRRVHATVWKLPNGTRCVRCHRFGMYTRRERVCCSCLGFLPLVFDAPVVIPQGGGVW</sequence>
<name>K0JS85_SACES</name>
<dbReference type="EMBL" id="HE804045">
    <property type="protein sequence ID" value="CCH28696.1"/>
    <property type="molecule type" value="Genomic_DNA"/>
</dbReference>